<dbReference type="SUPFAM" id="SSF53756">
    <property type="entry name" value="UDP-Glycosyltransferase/glycogen phosphorylase"/>
    <property type="match status" value="1"/>
</dbReference>
<accession>A0A9P4MM76</accession>
<dbReference type="GO" id="GO:0034045">
    <property type="term" value="C:phagophore assembly site membrane"/>
    <property type="evidence" value="ECO:0007669"/>
    <property type="project" value="UniProtKB-SubCell"/>
</dbReference>
<keyword evidence="11" id="KW-0677">Repeat</keyword>
<keyword evidence="12" id="KW-0653">Protein transport</keyword>
<evidence type="ECO:0000256" key="19">
    <source>
        <dbReference type="ARBA" id="ARBA00023221"/>
    </source>
</evidence>
<dbReference type="FunFam" id="3.40.50.2000:FF:000009">
    <property type="entry name" value="Sterol 3-beta-glucosyltransferase UGT80A2"/>
    <property type="match status" value="1"/>
</dbReference>
<sequence>MATISSPQQRPRHSSQRQEPRTIDLPERFKRTDKEDADEGGEVEGSQRADMTFMHQSVFGVIAAAQSKEDYNTIMDQDASGDDSPDEAAQPEAVSNSSAADDSLRSKHKKRLSEHKLIRSLPGLRTKRSKGKETIVATSPLSSPPLEQPPTFRDAPVMSQMLQARAHAENLESSSATLTARPSTSTSASTTSLKGNRKAAIALPEALKDIFEFDQPEEVISEYPCWYLANVLLQGYMYVTQRHVCFYAYLQQKSNTTIKSGYLGKRGKTNPRFRRYWFTLKGTVFSYFTDPSTPYFPNGNIDLRYGISAESIRDKDKKETNSFSVTTDKRTYYFKADSEANAKEWVKQLQKVIFRSHNDGDSVKISLPIDNVLDVEESPVIDFAETIKIRVIDNDETFAVDEYFFSFFSFGKDAFNVLKIMTQDTAAAKALAEQNLPIDSPATIVAASSQPVNVKPPSANLSVPDIHGRSQAASSLGRIYMEERSGISYLRSRSPNADSTPKSPESSATADESGVPSITAESTDLSESDPSGSRILSGSGVFRDPTLAASAVKRTTEHKTSVAEDSTASSRSVSLDRQTGDRLHVENHGTEPSSRHSGARAIPRAAPERPTEPRQSSSYSESLGGFMRAGSYPIQRATDLLRDQGKRMSNLLSSSPRGYYEKVYGMWAGGKKHYADADGLQGEDYVYDPDEESDTAQAEARFRDYFALPVSEKLVATYFAHILRVLPLYGKIYIGSTKLCFRSLLPGTRTKLVIPFKDILNVDKEKGFRFGYSGMVVVIRGHEEIFFEFNTAGLRDDCTVTVLKSLETLKVSTETTGISEEENAEAERAARENSRLQEARQDGHAEHDLMLPRKFDELSSDAPTILFDDPQASVLDFKPPEPLAITCLTIGSRGDVQPYIALCKGFLAEGHKPKIATHAEFEPWIRKHGIDFSPVEGDPAELMRICVDNGMFTPSFLYEANSKFRGFLDTLLTTAWDACQGSDVLIESPSAMAGIHIAEALGIPYFRAFTMPWTRTRAYPHAFAVPNHKMGGAYNYMTYVLFDNVFWQSTAGQINRWRRKVLNLRPTTLDRLQPNKVPFLYNFSPSVVVPPLDFSDWIRVTGYWFLDEATTWTPPDALVAFINRARTDGVPLVYIGFGSVVVSDSRAMTHAIIKAVQKADVRCILSKGWSDRLNASSRNEPEIPLPDCIHPISSAPHDWLFAQIDAAVHHGGAGTTGASLRAGVPTIIRPFFGDQFFFGARVHDLGVGTCIKKVSEHVLGKALWIATHDARMREKARVLGEQIRAEDGVGNAIKAVYRDLEYARTLVGRKVRPGVKEEISDEAETPDLAAESWTFVGEEGESDAEDGYEHEGLALKGV</sequence>
<dbReference type="GO" id="GO:0015031">
    <property type="term" value="P:protein transport"/>
    <property type="evidence" value="ECO:0007669"/>
    <property type="project" value="UniProtKB-KW"/>
</dbReference>
<feature type="region of interest" description="Disordered" evidence="24">
    <location>
        <begin position="1"/>
        <end position="51"/>
    </location>
</feature>
<dbReference type="CDD" id="cd13215">
    <property type="entry name" value="PH-GRAM1_AGT26"/>
    <property type="match status" value="1"/>
</dbReference>
<feature type="region of interest" description="Disordered" evidence="24">
    <location>
        <begin position="489"/>
        <end position="540"/>
    </location>
</feature>
<dbReference type="SMART" id="SM00233">
    <property type="entry name" value="PH"/>
    <property type="match status" value="1"/>
</dbReference>
<keyword evidence="14" id="KW-0072">Autophagy</keyword>
<evidence type="ECO:0000256" key="7">
    <source>
        <dbReference type="ARBA" id="ARBA00022490"/>
    </source>
</evidence>
<evidence type="ECO:0000256" key="17">
    <source>
        <dbReference type="ARBA" id="ARBA00023136"/>
    </source>
</evidence>
<evidence type="ECO:0000313" key="27">
    <source>
        <dbReference type="Proteomes" id="UP000799439"/>
    </source>
</evidence>
<comment type="caution">
    <text evidence="26">The sequence shown here is derived from an EMBL/GenBank/DDBJ whole genome shotgun (WGS) entry which is preliminary data.</text>
</comment>
<dbReference type="Gene3D" id="2.30.29.30">
    <property type="entry name" value="Pleckstrin-homology domain (PH domain)/Phosphotyrosine-binding domain (PTB)"/>
    <property type="match status" value="3"/>
</dbReference>
<dbReference type="Proteomes" id="UP000799439">
    <property type="component" value="Unassembled WGS sequence"/>
</dbReference>
<dbReference type="EC" id="2.4.1.173" evidence="4"/>
<dbReference type="InterPro" id="IPR004182">
    <property type="entry name" value="GRAM"/>
</dbReference>
<evidence type="ECO:0000256" key="15">
    <source>
        <dbReference type="ARBA" id="ARBA00023011"/>
    </source>
</evidence>
<evidence type="ECO:0000256" key="23">
    <source>
        <dbReference type="ARBA" id="ARBA00059773"/>
    </source>
</evidence>
<comment type="catalytic activity">
    <reaction evidence="22">
        <text>a sterol + UDP-alpha-D-glucose = a sterol 3-beta-D-glucoside + UDP + H(+)</text>
        <dbReference type="Rhea" id="RHEA:22724"/>
        <dbReference type="ChEBI" id="CHEBI:15378"/>
        <dbReference type="ChEBI" id="CHEBI:15889"/>
        <dbReference type="ChEBI" id="CHEBI:37424"/>
        <dbReference type="ChEBI" id="CHEBI:58223"/>
        <dbReference type="ChEBI" id="CHEBI:58885"/>
        <dbReference type="EC" id="2.4.1.173"/>
    </reaction>
    <physiologicalReaction direction="left-to-right" evidence="22">
        <dbReference type="Rhea" id="RHEA:22725"/>
    </physiologicalReaction>
</comment>
<gene>
    <name evidence="26" type="ORF">K461DRAFT_256369</name>
</gene>
<dbReference type="CDD" id="cd13216">
    <property type="entry name" value="PH-GRAM2_AGT26"/>
    <property type="match status" value="1"/>
</dbReference>
<comment type="catalytic activity">
    <reaction evidence="21">
        <text>ergosterol + UDP-alpha-D-glucose = ergosteryl 3-beta-D-glucoside + UDP + H(+)</text>
        <dbReference type="Rhea" id="RHEA:61836"/>
        <dbReference type="ChEBI" id="CHEBI:15378"/>
        <dbReference type="ChEBI" id="CHEBI:16933"/>
        <dbReference type="ChEBI" id="CHEBI:52973"/>
        <dbReference type="ChEBI" id="CHEBI:58223"/>
        <dbReference type="ChEBI" id="CHEBI:58885"/>
    </reaction>
    <physiologicalReaction direction="left-to-right" evidence="21">
        <dbReference type="Rhea" id="RHEA:61837"/>
    </physiologicalReaction>
</comment>
<proteinExistence type="inferred from homology"/>
<keyword evidence="13" id="KW-0752">Steroid biosynthesis</keyword>
<keyword evidence="15" id="KW-0756">Sterol biosynthesis</keyword>
<feature type="compositionally biased region" description="Basic and acidic residues" evidence="24">
    <location>
        <begin position="825"/>
        <end position="843"/>
    </location>
</feature>
<evidence type="ECO:0000259" key="25">
    <source>
        <dbReference type="PROSITE" id="PS50003"/>
    </source>
</evidence>
<evidence type="ECO:0000256" key="12">
    <source>
        <dbReference type="ARBA" id="ARBA00022927"/>
    </source>
</evidence>
<keyword evidence="10" id="KW-0808">Transferase</keyword>
<dbReference type="InterPro" id="IPR011993">
    <property type="entry name" value="PH-like_dom_sf"/>
</dbReference>
<evidence type="ECO:0000256" key="2">
    <source>
        <dbReference type="ARBA" id="ARBA00004623"/>
    </source>
</evidence>
<evidence type="ECO:0000256" key="6">
    <source>
        <dbReference type="ARBA" id="ARBA00022448"/>
    </source>
</evidence>
<dbReference type="Pfam" id="PF03033">
    <property type="entry name" value="Glyco_transf_28"/>
    <property type="match status" value="1"/>
</dbReference>
<evidence type="ECO:0000256" key="22">
    <source>
        <dbReference type="ARBA" id="ARBA00049453"/>
    </source>
</evidence>
<dbReference type="Gene3D" id="3.40.50.2000">
    <property type="entry name" value="Glycogen Phosphorylase B"/>
    <property type="match status" value="2"/>
</dbReference>
<dbReference type="GO" id="GO:0006914">
    <property type="term" value="P:autophagy"/>
    <property type="evidence" value="ECO:0007669"/>
    <property type="project" value="UniProtKB-KW"/>
</dbReference>
<dbReference type="GO" id="GO:0016126">
    <property type="term" value="P:sterol biosynthetic process"/>
    <property type="evidence" value="ECO:0007669"/>
    <property type="project" value="UniProtKB-KW"/>
</dbReference>
<evidence type="ECO:0000256" key="20">
    <source>
        <dbReference type="ARBA" id="ARBA00029843"/>
    </source>
</evidence>
<feature type="compositionally biased region" description="Polar residues" evidence="24">
    <location>
        <begin position="563"/>
        <end position="577"/>
    </location>
</feature>
<feature type="compositionally biased region" description="Basic and acidic residues" evidence="24">
    <location>
        <begin position="1347"/>
        <end position="1358"/>
    </location>
</feature>
<dbReference type="InterPro" id="IPR002213">
    <property type="entry name" value="UDP_glucos_trans"/>
</dbReference>
<keyword evidence="8" id="KW-0444">Lipid biosynthesis</keyword>
<dbReference type="SMART" id="SM00568">
    <property type="entry name" value="GRAM"/>
    <property type="match status" value="2"/>
</dbReference>
<dbReference type="InterPro" id="IPR050426">
    <property type="entry name" value="Glycosyltransferase_28"/>
</dbReference>
<comment type="similarity">
    <text evidence="3">Belongs to the glycosyltransferase 28 family.</text>
</comment>
<dbReference type="PANTHER" id="PTHR48050:SF25">
    <property type="entry name" value="STEROL 3-BETA-GLUCOSYLTRANSFERASE"/>
    <property type="match status" value="1"/>
</dbReference>
<keyword evidence="19" id="KW-0753">Steroid metabolism</keyword>
<keyword evidence="6" id="KW-0813">Transport</keyword>
<evidence type="ECO:0000256" key="3">
    <source>
        <dbReference type="ARBA" id="ARBA00006962"/>
    </source>
</evidence>
<dbReference type="Pfam" id="PF02893">
    <property type="entry name" value="GRAM"/>
    <property type="match status" value="2"/>
</dbReference>
<keyword evidence="18" id="KW-1207">Sterol metabolism</keyword>
<feature type="region of interest" description="Disordered" evidence="24">
    <location>
        <begin position="1338"/>
        <end position="1358"/>
    </location>
</feature>
<feature type="compositionally biased region" description="Polar residues" evidence="24">
    <location>
        <begin position="491"/>
        <end position="510"/>
    </location>
</feature>
<dbReference type="FunFam" id="3.40.50.2000:FF:000029">
    <property type="entry name" value="Sterol 3-beta-glucosyltransferase"/>
    <property type="match status" value="1"/>
</dbReference>
<dbReference type="OrthoDB" id="10261837at2759"/>
<dbReference type="CDD" id="cd03784">
    <property type="entry name" value="GT1_Gtf-like"/>
    <property type="match status" value="1"/>
</dbReference>
<evidence type="ECO:0000256" key="1">
    <source>
        <dbReference type="ARBA" id="ARBA00004496"/>
    </source>
</evidence>
<dbReference type="InterPro" id="IPR001849">
    <property type="entry name" value="PH_domain"/>
</dbReference>
<dbReference type="InterPro" id="IPR048065">
    <property type="entry name" value="ATG26_PH_GRAM2"/>
</dbReference>
<dbReference type="InterPro" id="IPR048066">
    <property type="entry name" value="ATG26_PH_GRAM1"/>
</dbReference>
<feature type="region of interest" description="Disordered" evidence="24">
    <location>
        <begin position="172"/>
        <end position="194"/>
    </location>
</feature>
<dbReference type="PANTHER" id="PTHR48050">
    <property type="entry name" value="STEROL 3-BETA-GLUCOSYLTRANSFERASE"/>
    <property type="match status" value="1"/>
</dbReference>
<feature type="region of interest" description="Disordered" evidence="24">
    <location>
        <begin position="552"/>
        <end position="622"/>
    </location>
</feature>
<feature type="compositionally biased region" description="Low complexity" evidence="24">
    <location>
        <begin position="173"/>
        <end position="192"/>
    </location>
</feature>
<name>A0A9P4MM76_9PEZI</name>
<evidence type="ECO:0000256" key="14">
    <source>
        <dbReference type="ARBA" id="ARBA00023006"/>
    </source>
</evidence>
<dbReference type="InterPro" id="IPR004276">
    <property type="entry name" value="GlycoTrans_28_N"/>
</dbReference>
<keyword evidence="17" id="KW-0472">Membrane</keyword>
<keyword evidence="7" id="KW-0963">Cytoplasm</keyword>
<evidence type="ECO:0000256" key="18">
    <source>
        <dbReference type="ARBA" id="ARBA00023166"/>
    </source>
</evidence>
<feature type="region of interest" description="Disordered" evidence="24">
    <location>
        <begin position="815"/>
        <end position="843"/>
    </location>
</feature>
<evidence type="ECO:0000256" key="24">
    <source>
        <dbReference type="SAM" id="MobiDB-lite"/>
    </source>
</evidence>
<dbReference type="GO" id="GO:0016906">
    <property type="term" value="F:sterol 3-beta-glucosyltransferase activity"/>
    <property type="evidence" value="ECO:0007669"/>
    <property type="project" value="UniProtKB-EC"/>
</dbReference>
<dbReference type="Pfam" id="PF06722">
    <property type="entry name" value="EryCIII-like_C"/>
    <property type="match status" value="1"/>
</dbReference>
<feature type="compositionally biased region" description="Basic and acidic residues" evidence="24">
    <location>
        <begin position="16"/>
        <end position="34"/>
    </location>
</feature>
<organism evidence="26 27">
    <name type="scientific">Myriangium duriaei CBS 260.36</name>
    <dbReference type="NCBI Taxonomy" id="1168546"/>
    <lineage>
        <taxon>Eukaryota</taxon>
        <taxon>Fungi</taxon>
        <taxon>Dikarya</taxon>
        <taxon>Ascomycota</taxon>
        <taxon>Pezizomycotina</taxon>
        <taxon>Dothideomycetes</taxon>
        <taxon>Dothideomycetidae</taxon>
        <taxon>Myriangiales</taxon>
        <taxon>Myriangiaceae</taxon>
        <taxon>Myriangium</taxon>
    </lineage>
</organism>
<evidence type="ECO:0000256" key="9">
    <source>
        <dbReference type="ARBA" id="ARBA00022676"/>
    </source>
</evidence>
<feature type="compositionally biased region" description="Basic and acidic residues" evidence="24">
    <location>
        <begin position="578"/>
        <end position="589"/>
    </location>
</feature>
<evidence type="ECO:0000256" key="21">
    <source>
        <dbReference type="ARBA" id="ARBA00047886"/>
    </source>
</evidence>
<evidence type="ECO:0000256" key="16">
    <source>
        <dbReference type="ARBA" id="ARBA00023098"/>
    </source>
</evidence>
<reference evidence="26" key="1">
    <citation type="journal article" date="2020" name="Stud. Mycol.">
        <title>101 Dothideomycetes genomes: a test case for predicting lifestyles and emergence of pathogens.</title>
        <authorList>
            <person name="Haridas S."/>
            <person name="Albert R."/>
            <person name="Binder M."/>
            <person name="Bloem J."/>
            <person name="Labutti K."/>
            <person name="Salamov A."/>
            <person name="Andreopoulos B."/>
            <person name="Baker S."/>
            <person name="Barry K."/>
            <person name="Bills G."/>
            <person name="Bluhm B."/>
            <person name="Cannon C."/>
            <person name="Castanera R."/>
            <person name="Culley D."/>
            <person name="Daum C."/>
            <person name="Ezra D."/>
            <person name="Gonzalez J."/>
            <person name="Henrissat B."/>
            <person name="Kuo A."/>
            <person name="Liang C."/>
            <person name="Lipzen A."/>
            <person name="Lutzoni F."/>
            <person name="Magnuson J."/>
            <person name="Mondo S."/>
            <person name="Nolan M."/>
            <person name="Ohm R."/>
            <person name="Pangilinan J."/>
            <person name="Park H.-J."/>
            <person name="Ramirez L."/>
            <person name="Alfaro M."/>
            <person name="Sun H."/>
            <person name="Tritt A."/>
            <person name="Yoshinaga Y."/>
            <person name="Zwiers L.-H."/>
            <person name="Turgeon B."/>
            <person name="Goodwin S."/>
            <person name="Spatafora J."/>
            <person name="Crous P."/>
            <person name="Grigoriev I."/>
        </authorList>
    </citation>
    <scope>NUCLEOTIDE SEQUENCE</scope>
    <source>
        <strain evidence="26">CBS 260.36</strain>
    </source>
</reference>
<evidence type="ECO:0000313" key="26">
    <source>
        <dbReference type="EMBL" id="KAF2152471.1"/>
    </source>
</evidence>
<keyword evidence="16" id="KW-0443">Lipid metabolism</keyword>
<evidence type="ECO:0000256" key="13">
    <source>
        <dbReference type="ARBA" id="ARBA00022955"/>
    </source>
</evidence>
<keyword evidence="9" id="KW-0328">Glycosyltransferase</keyword>
<evidence type="ECO:0000256" key="4">
    <source>
        <dbReference type="ARBA" id="ARBA00012650"/>
    </source>
</evidence>
<feature type="region of interest" description="Disordered" evidence="24">
    <location>
        <begin position="72"/>
        <end position="150"/>
    </location>
</feature>
<dbReference type="Pfam" id="PF00169">
    <property type="entry name" value="PH"/>
    <property type="match status" value="1"/>
</dbReference>
<evidence type="ECO:0000256" key="10">
    <source>
        <dbReference type="ARBA" id="ARBA00022679"/>
    </source>
</evidence>
<keyword evidence="27" id="KW-1185">Reference proteome</keyword>
<comment type="function">
    <text evidence="23">Sterol glycosyltransferase responsible for the glycosylation of ergosterol to form ergosterol-glucoside.</text>
</comment>
<dbReference type="EMBL" id="ML996086">
    <property type="protein sequence ID" value="KAF2152471.1"/>
    <property type="molecule type" value="Genomic_DNA"/>
</dbReference>
<dbReference type="InterPro" id="IPR010610">
    <property type="entry name" value="EryCIII-like_C"/>
</dbReference>
<dbReference type="PROSITE" id="PS50003">
    <property type="entry name" value="PH_DOMAIN"/>
    <property type="match status" value="1"/>
</dbReference>
<dbReference type="SUPFAM" id="SSF50729">
    <property type="entry name" value="PH domain-like"/>
    <property type="match status" value="1"/>
</dbReference>
<evidence type="ECO:0000256" key="8">
    <source>
        <dbReference type="ARBA" id="ARBA00022516"/>
    </source>
</evidence>
<protein>
    <recommendedName>
        <fullName evidence="5">Sterol 3-beta-glucosyltransferase</fullName>
        <ecNumber evidence="4">2.4.1.173</ecNumber>
    </recommendedName>
    <alternativeName>
        <fullName evidence="20">Autophagy-related protein 26</fullName>
    </alternativeName>
</protein>
<feature type="domain" description="PH" evidence="25">
    <location>
        <begin position="256"/>
        <end position="354"/>
    </location>
</feature>
<evidence type="ECO:0000256" key="5">
    <source>
        <dbReference type="ARBA" id="ARBA00017894"/>
    </source>
</evidence>
<dbReference type="GO" id="GO:0005975">
    <property type="term" value="P:carbohydrate metabolic process"/>
    <property type="evidence" value="ECO:0007669"/>
    <property type="project" value="InterPro"/>
</dbReference>
<dbReference type="FunFam" id="2.30.29.30:FF:000391">
    <property type="entry name" value="Sterol 3-beta-glucosyltransferase"/>
    <property type="match status" value="1"/>
</dbReference>
<dbReference type="FunFam" id="2.30.29.30:FF:000303">
    <property type="entry name" value="Sterol 3-beta-glucosyltransferase"/>
    <property type="match status" value="1"/>
</dbReference>
<comment type="subcellular location">
    <subcellularLocation>
        <location evidence="1">Cytoplasm</location>
    </subcellularLocation>
    <subcellularLocation>
        <location evidence="2">Preautophagosomal structure membrane</location>
        <topology evidence="2">Peripheral membrane protein</topology>
    </subcellularLocation>
</comment>
<evidence type="ECO:0000256" key="11">
    <source>
        <dbReference type="ARBA" id="ARBA00022737"/>
    </source>
</evidence>
<feature type="compositionally biased region" description="Polar residues" evidence="24">
    <location>
        <begin position="519"/>
        <end position="536"/>
    </location>
</feature>